<comment type="catalytic activity">
    <reaction evidence="13">
        <text>L-proline + NAD(+) = 1-pyrroline-2-carboxylate + NADH + H(+)</text>
        <dbReference type="Rhea" id="RHEA:20321"/>
        <dbReference type="ChEBI" id="CHEBI:15378"/>
        <dbReference type="ChEBI" id="CHEBI:39785"/>
        <dbReference type="ChEBI" id="CHEBI:57540"/>
        <dbReference type="ChEBI" id="CHEBI:57945"/>
        <dbReference type="ChEBI" id="CHEBI:60039"/>
        <dbReference type="EC" id="1.5.1.1"/>
    </reaction>
    <physiologicalReaction direction="right-to-left" evidence="13">
        <dbReference type="Rhea" id="RHEA:20323"/>
    </physiologicalReaction>
</comment>
<comment type="similarity">
    <text evidence="1">Belongs to the ornithine cyclodeaminase/mu-crystallin family.</text>
</comment>
<evidence type="ECO:0000256" key="12">
    <source>
        <dbReference type="ARBA" id="ARBA00093263"/>
    </source>
</evidence>
<dbReference type="PANTHER" id="PTHR13812:SF19">
    <property type="entry name" value="KETIMINE REDUCTASE MU-CRYSTALLIN"/>
    <property type="match status" value="1"/>
</dbReference>
<evidence type="ECO:0000256" key="8">
    <source>
        <dbReference type="ARBA" id="ARBA00093226"/>
    </source>
</evidence>
<reference evidence="19" key="1">
    <citation type="submission" date="2025-08" db="UniProtKB">
        <authorList>
            <consortium name="RefSeq"/>
        </authorList>
    </citation>
    <scope>IDENTIFICATION</scope>
    <source>
        <tissue evidence="19">Gonads</tissue>
    </source>
</reference>
<dbReference type="SUPFAM" id="SSF51735">
    <property type="entry name" value="NAD(P)-binding Rossmann-fold domains"/>
    <property type="match status" value="1"/>
</dbReference>
<dbReference type="Pfam" id="PF02423">
    <property type="entry name" value="OCD_Mu_crystall"/>
    <property type="match status" value="1"/>
</dbReference>
<dbReference type="InterPro" id="IPR036291">
    <property type="entry name" value="NAD(P)-bd_dom_sf"/>
</dbReference>
<comment type="catalytic activity">
    <reaction evidence="8">
        <text>(3R)-1,4-thiomorpholine-3-carboxylate + NAD(+) = 3,4-dehydrothiomorpholine-3-carboxylate + NADH + 2 H(+)</text>
        <dbReference type="Rhea" id="RHEA:12504"/>
        <dbReference type="ChEBI" id="CHEBI:15378"/>
        <dbReference type="ChEBI" id="CHEBI:57540"/>
        <dbReference type="ChEBI" id="CHEBI:57945"/>
        <dbReference type="ChEBI" id="CHEBI:58517"/>
        <dbReference type="ChEBI" id="CHEBI:176873"/>
        <dbReference type="EC" id="1.5.1.25"/>
    </reaction>
    <physiologicalReaction direction="right-to-left" evidence="8">
        <dbReference type="Rhea" id="RHEA:12506"/>
    </physiologicalReaction>
</comment>
<comment type="catalytic activity">
    <reaction evidence="12">
        <text>(3R)-1,4-thiomorpholine-3-carboxylate + NADP(+) = 3,4-dehydrothiomorpholine-3-carboxylate + NADPH + 2 H(+)</text>
        <dbReference type="Rhea" id="RHEA:12500"/>
        <dbReference type="ChEBI" id="CHEBI:15378"/>
        <dbReference type="ChEBI" id="CHEBI:57783"/>
        <dbReference type="ChEBI" id="CHEBI:58349"/>
        <dbReference type="ChEBI" id="CHEBI:58517"/>
        <dbReference type="ChEBI" id="CHEBI:176873"/>
        <dbReference type="EC" id="1.5.1.25"/>
    </reaction>
    <physiologicalReaction direction="right-to-left" evidence="12">
        <dbReference type="Rhea" id="RHEA:12502"/>
    </physiologicalReaction>
</comment>
<keyword evidence="18" id="KW-1185">Reference proteome</keyword>
<comment type="subunit">
    <text evidence="15">Homodimer. Binds the thyroid hormone triiodothyronine (T3); T3 binding inhibits enzymatic activity.</text>
</comment>
<name>A0A1S3GZ29_LINAN</name>
<dbReference type="STRING" id="7574.A0A1S3GZ29"/>
<proteinExistence type="inferred from homology"/>
<evidence type="ECO:0000256" key="10">
    <source>
        <dbReference type="ARBA" id="ARBA00093248"/>
    </source>
</evidence>
<evidence type="ECO:0000313" key="19">
    <source>
        <dbReference type="RefSeq" id="XP_013379130.1"/>
    </source>
</evidence>
<dbReference type="GO" id="GO:0047127">
    <property type="term" value="F:thiomorpholine-carboxylate dehydrogenase activity"/>
    <property type="evidence" value="ECO:0007669"/>
    <property type="project" value="UniProtKB-EC"/>
</dbReference>
<evidence type="ECO:0000256" key="9">
    <source>
        <dbReference type="ARBA" id="ARBA00093227"/>
    </source>
</evidence>
<accession>A0A1S3GZ29</accession>
<dbReference type="OrthoDB" id="41492at2759"/>
<evidence type="ECO:0000256" key="14">
    <source>
        <dbReference type="ARBA" id="ARBA00093273"/>
    </source>
</evidence>
<evidence type="ECO:0000256" key="13">
    <source>
        <dbReference type="ARBA" id="ARBA00093264"/>
    </source>
</evidence>
<dbReference type="Gene3D" id="3.30.1780.10">
    <property type="entry name" value="ornithine cyclodeaminase, domain 1"/>
    <property type="match status" value="1"/>
</dbReference>
<dbReference type="RefSeq" id="XP_013379130.1">
    <property type="nucleotide sequence ID" value="XM_013523676.1"/>
</dbReference>
<dbReference type="GO" id="GO:0042562">
    <property type="term" value="F:hormone binding"/>
    <property type="evidence" value="ECO:0007669"/>
    <property type="project" value="TreeGrafter"/>
</dbReference>
<dbReference type="AlphaFoldDB" id="A0A1S3GZ29"/>
<dbReference type="InterPro" id="IPR003462">
    <property type="entry name" value="ODC_Mu_crystall"/>
</dbReference>
<dbReference type="GO" id="GO:0005737">
    <property type="term" value="C:cytoplasm"/>
    <property type="evidence" value="ECO:0007669"/>
    <property type="project" value="TreeGrafter"/>
</dbReference>
<evidence type="ECO:0000256" key="6">
    <source>
        <dbReference type="ARBA" id="ARBA00093197"/>
    </source>
</evidence>
<evidence type="ECO:0000256" key="1">
    <source>
        <dbReference type="ARBA" id="ARBA00008903"/>
    </source>
</evidence>
<dbReference type="Proteomes" id="UP000085678">
    <property type="component" value="Unplaced"/>
</dbReference>
<evidence type="ECO:0000256" key="11">
    <source>
        <dbReference type="ARBA" id="ARBA00093250"/>
    </source>
</evidence>
<comment type="catalytic activity">
    <reaction evidence="11">
        <text>(S)-cystathionine ketimine + NADH + 2 H(+) = (3R,5S)-2,3,5,6,7-pentahydro-1,4-thiazepine-3,5-dicarboxylate + NAD(+)</text>
        <dbReference type="Rhea" id="RHEA:68032"/>
        <dbReference type="ChEBI" id="CHEBI:15378"/>
        <dbReference type="ChEBI" id="CHEBI:57540"/>
        <dbReference type="ChEBI" id="CHEBI:57945"/>
        <dbReference type="ChEBI" id="CHEBI:176808"/>
        <dbReference type="ChEBI" id="CHEBI:176810"/>
    </reaction>
    <physiologicalReaction direction="left-to-right" evidence="11">
        <dbReference type="Rhea" id="RHEA:68033"/>
    </physiologicalReaction>
</comment>
<evidence type="ECO:0000256" key="3">
    <source>
        <dbReference type="ARBA" id="ARBA00015173"/>
    </source>
</evidence>
<dbReference type="PIRSF" id="PIRSF001439">
    <property type="entry name" value="CryM"/>
    <property type="match status" value="1"/>
</dbReference>
<evidence type="ECO:0000256" key="4">
    <source>
        <dbReference type="ARBA" id="ARBA00033420"/>
    </source>
</evidence>
<dbReference type="GeneID" id="106150712"/>
<dbReference type="KEGG" id="lak:106150712"/>
<evidence type="ECO:0000256" key="2">
    <source>
        <dbReference type="ARBA" id="ARBA00012883"/>
    </source>
</evidence>
<evidence type="ECO:0000256" key="15">
    <source>
        <dbReference type="ARBA" id="ARBA00093567"/>
    </source>
</evidence>
<comment type="catalytic activity">
    <reaction evidence="14">
        <text>L-pipecolate + NADP(+) = Delta(1)-piperideine-2-carboxylate + NADPH + H(+)</text>
        <dbReference type="Rhea" id="RHEA:12524"/>
        <dbReference type="ChEBI" id="CHEBI:15378"/>
        <dbReference type="ChEBI" id="CHEBI:57783"/>
        <dbReference type="ChEBI" id="CHEBI:58349"/>
        <dbReference type="ChEBI" id="CHEBI:61185"/>
        <dbReference type="ChEBI" id="CHEBI:77631"/>
        <dbReference type="EC" id="1.5.1.1"/>
    </reaction>
    <physiologicalReaction direction="right-to-left" evidence="14">
        <dbReference type="Rhea" id="RHEA:12526"/>
    </physiologicalReaction>
</comment>
<sequence length="323" mass="34808">MADSTQPGTQSFDSGFPLYIPANKVEEILKISELIPVIERALGNFSNRDNGGIVQPVRSVVPVAKYQGFLGVMPCFSAHEHVLATKLVAFYPTNYDKGLPTHMATLMVFDPENGSLKAIMDGEVITNLRTAAASAVATKYLANPKSQVLAIIGAGHQARSHHQALSTLFNFTEVNIYSRTLESAEKLSQEIGSTAKACSSVEEAVKRADIIVTVTFSKVPVLFAKWVKPGAHVNAVGACRPDWQEIDPDLMRGSVLYVDSREGAMKESGDVILSKAEVYAEVGEVVNGTKEAFCEKTTVFKSLGMAVEDAVSANLVLAKLRTT</sequence>
<dbReference type="PANTHER" id="PTHR13812">
    <property type="entry name" value="KETIMINE REDUCTASE MU-CRYSTALLIN"/>
    <property type="match status" value="1"/>
</dbReference>
<evidence type="ECO:0000256" key="7">
    <source>
        <dbReference type="ARBA" id="ARBA00093203"/>
    </source>
</evidence>
<evidence type="ECO:0000256" key="17">
    <source>
        <dbReference type="ARBA" id="ARBA00093650"/>
    </source>
</evidence>
<comment type="catalytic activity">
    <reaction evidence="7">
        <text>L-proline + NADP(+) = 1-pyrroline-2-carboxylate + NADPH + H(+)</text>
        <dbReference type="Rhea" id="RHEA:20317"/>
        <dbReference type="ChEBI" id="CHEBI:15378"/>
        <dbReference type="ChEBI" id="CHEBI:39785"/>
        <dbReference type="ChEBI" id="CHEBI:57783"/>
        <dbReference type="ChEBI" id="CHEBI:58349"/>
        <dbReference type="ChEBI" id="CHEBI:60039"/>
        <dbReference type="EC" id="1.5.1.1"/>
    </reaction>
    <physiologicalReaction direction="right-to-left" evidence="7">
        <dbReference type="Rhea" id="RHEA:20319"/>
    </physiologicalReaction>
</comment>
<dbReference type="EC" id="1.5.1.1" evidence="16"/>
<evidence type="ECO:0000256" key="5">
    <source>
        <dbReference type="ARBA" id="ARBA00093190"/>
    </source>
</evidence>
<organism evidence="18 19">
    <name type="scientific">Lingula anatina</name>
    <name type="common">Brachiopod</name>
    <name type="synonym">Lingula unguis</name>
    <dbReference type="NCBI Taxonomy" id="7574"/>
    <lineage>
        <taxon>Eukaryota</taxon>
        <taxon>Metazoa</taxon>
        <taxon>Spiralia</taxon>
        <taxon>Lophotrochozoa</taxon>
        <taxon>Brachiopoda</taxon>
        <taxon>Linguliformea</taxon>
        <taxon>Lingulata</taxon>
        <taxon>Lingulida</taxon>
        <taxon>Linguloidea</taxon>
        <taxon>Lingulidae</taxon>
        <taxon>Lingula</taxon>
    </lineage>
</organism>
<comment type="catalytic activity">
    <reaction evidence="10">
        <text>(R)-lanthionine ketimine + NADPH + 2 H(+) = (3R,5R)-1,4-thiomorpholine-3,5-dicarboxylate + NADP(+)</text>
        <dbReference type="Rhea" id="RHEA:68040"/>
        <dbReference type="ChEBI" id="CHEBI:15378"/>
        <dbReference type="ChEBI" id="CHEBI:57783"/>
        <dbReference type="ChEBI" id="CHEBI:58349"/>
        <dbReference type="ChEBI" id="CHEBI:176891"/>
        <dbReference type="ChEBI" id="CHEBI:176892"/>
    </reaction>
    <physiologicalReaction direction="left-to-right" evidence="10">
        <dbReference type="Rhea" id="RHEA:68041"/>
    </physiologicalReaction>
</comment>
<dbReference type="InterPro" id="IPR023401">
    <property type="entry name" value="ODC_N"/>
</dbReference>
<comment type="catalytic activity">
    <reaction evidence="9">
        <text>(S)-cystathionine ketimine + NADPH + 2 H(+) = (3R,5S)-2,3,5,6,7-pentahydro-1,4-thiazepine-3,5-dicarboxylate + NADP(+)</text>
        <dbReference type="Rhea" id="RHEA:68036"/>
        <dbReference type="ChEBI" id="CHEBI:15378"/>
        <dbReference type="ChEBI" id="CHEBI:57783"/>
        <dbReference type="ChEBI" id="CHEBI:58349"/>
        <dbReference type="ChEBI" id="CHEBI:176808"/>
        <dbReference type="ChEBI" id="CHEBI:176810"/>
    </reaction>
    <physiologicalReaction direction="left-to-right" evidence="9">
        <dbReference type="Rhea" id="RHEA:68037"/>
    </physiologicalReaction>
</comment>
<gene>
    <name evidence="19" type="primary">LOC106150712</name>
</gene>
<dbReference type="FunFam" id="3.40.50.720:FF:000241">
    <property type="entry name" value="ketimine reductase mu-crystallin"/>
    <property type="match status" value="1"/>
</dbReference>
<evidence type="ECO:0000313" key="18">
    <source>
        <dbReference type="Proteomes" id="UP000085678"/>
    </source>
</evidence>
<dbReference type="Gene3D" id="3.40.50.720">
    <property type="entry name" value="NAD(P)-binding Rossmann-like Domain"/>
    <property type="match status" value="1"/>
</dbReference>
<dbReference type="InParanoid" id="A0A1S3GZ29"/>
<comment type="catalytic activity">
    <reaction evidence="6">
        <text>Delta(2)-thiazoline-2-carboxylate + NADPH + 2 H(+) = L-thiazolidine-2-carboxylate + NADP(+)</text>
        <dbReference type="Rhea" id="RHEA:68072"/>
        <dbReference type="ChEBI" id="CHEBI:15378"/>
        <dbReference type="ChEBI" id="CHEBI:57783"/>
        <dbReference type="ChEBI" id="CHEBI:58349"/>
        <dbReference type="ChEBI" id="CHEBI:176895"/>
        <dbReference type="ChEBI" id="CHEBI:176896"/>
    </reaction>
    <physiologicalReaction direction="left-to-right" evidence="6">
        <dbReference type="Rhea" id="RHEA:68073"/>
    </physiologicalReaction>
</comment>
<comment type="catalytic activity">
    <reaction evidence="5">
        <text>L-pipecolate + NAD(+) = Delta(1)-piperideine-2-carboxylate + NADH + H(+)</text>
        <dbReference type="Rhea" id="RHEA:30807"/>
        <dbReference type="ChEBI" id="CHEBI:15378"/>
        <dbReference type="ChEBI" id="CHEBI:57540"/>
        <dbReference type="ChEBI" id="CHEBI:57945"/>
        <dbReference type="ChEBI" id="CHEBI:61185"/>
        <dbReference type="ChEBI" id="CHEBI:77631"/>
        <dbReference type="EC" id="1.5.1.1"/>
    </reaction>
    <physiologicalReaction direction="right-to-left" evidence="5">
        <dbReference type="Rhea" id="RHEA:30809"/>
    </physiologicalReaction>
</comment>
<dbReference type="EC" id="1.5.1.25" evidence="2"/>
<dbReference type="FunCoup" id="A0A1S3GZ29">
    <property type="interactions" value="12"/>
</dbReference>
<evidence type="ECO:0000256" key="16">
    <source>
        <dbReference type="ARBA" id="ARBA00093598"/>
    </source>
</evidence>
<dbReference type="GO" id="GO:0050241">
    <property type="term" value="F:pyrroline-2-carboxylate reductase activity"/>
    <property type="evidence" value="ECO:0007669"/>
    <property type="project" value="UniProtKB-EC"/>
</dbReference>
<protein>
    <recommendedName>
        <fullName evidence="3">Ketimine reductase mu-crystallin</fullName>
        <ecNumber evidence="16">1.5.1.1</ecNumber>
        <ecNumber evidence="2">1.5.1.25</ecNumber>
    </recommendedName>
    <alternativeName>
        <fullName evidence="17">1-piperideine-2-carboxylate/1-pyrroline-2-carboxylate reductase</fullName>
    </alternativeName>
    <alternativeName>
        <fullName evidence="4">NADP-regulated thyroid-hormone-binding protein</fullName>
    </alternativeName>
</protein>